<reference evidence="3" key="1">
    <citation type="submission" date="2011-08" db="EMBL/GenBank/DDBJ databases">
        <authorList>
            <person name="Rombauts S."/>
        </authorList>
    </citation>
    <scope>NUCLEOTIDE SEQUENCE</scope>
    <source>
        <strain evidence="3">London</strain>
    </source>
</reference>
<evidence type="ECO:0000313" key="3">
    <source>
        <dbReference type="Proteomes" id="UP000015104"/>
    </source>
</evidence>
<dbReference type="HOGENOM" id="CLU_1327874_0_0_1"/>
<dbReference type="Proteomes" id="UP000015104">
    <property type="component" value="Unassembled WGS sequence"/>
</dbReference>
<dbReference type="SUPFAM" id="SSF49785">
    <property type="entry name" value="Galactose-binding domain-like"/>
    <property type="match status" value="1"/>
</dbReference>
<dbReference type="Gene3D" id="2.60.120.260">
    <property type="entry name" value="Galactose-binding domain-like"/>
    <property type="match status" value="1"/>
</dbReference>
<dbReference type="EnsemblMetazoa" id="tetur20g02620.1">
    <property type="protein sequence ID" value="tetur20g02620.1"/>
    <property type="gene ID" value="tetur20g02620"/>
</dbReference>
<keyword evidence="1" id="KW-0472">Membrane</keyword>
<sequence length="207" mass="23474">MFHVFTVGAHNLAANKPTNASYSVTPSSLAVDGDPYTCYLSKDARYNFFQVFLGRIHLISSVQIQLEEEKLETYKRISPGISEVWITISKNKHHTRKCGPFLEFPRSLMNFTCDPPLEGSTIMINMISKRPNKMVLCEVNVESPEVELINLNSTHSPLQILPEKSQSSSEFTPRSLDDGIFTFCIYILVIALLLFTIIEGFIIILRR</sequence>
<proteinExistence type="predicted"/>
<dbReference type="EMBL" id="CAEY01000520">
    <property type="status" value="NOT_ANNOTATED_CDS"/>
    <property type="molecule type" value="Genomic_DNA"/>
</dbReference>
<keyword evidence="1" id="KW-0812">Transmembrane</keyword>
<protein>
    <submittedName>
        <fullName evidence="2">Uncharacterized protein</fullName>
    </submittedName>
</protein>
<dbReference type="InterPro" id="IPR008979">
    <property type="entry name" value="Galactose-bd-like_sf"/>
</dbReference>
<keyword evidence="3" id="KW-1185">Reference proteome</keyword>
<evidence type="ECO:0000313" key="2">
    <source>
        <dbReference type="EnsemblMetazoa" id="tetur20g02620.1"/>
    </source>
</evidence>
<evidence type="ECO:0000256" key="1">
    <source>
        <dbReference type="SAM" id="Phobius"/>
    </source>
</evidence>
<reference evidence="2" key="2">
    <citation type="submission" date="2015-06" db="UniProtKB">
        <authorList>
            <consortium name="EnsemblMetazoa"/>
        </authorList>
    </citation>
    <scope>IDENTIFICATION</scope>
</reference>
<feature type="transmembrane region" description="Helical" evidence="1">
    <location>
        <begin position="180"/>
        <end position="205"/>
    </location>
</feature>
<organism evidence="2 3">
    <name type="scientific">Tetranychus urticae</name>
    <name type="common">Two-spotted spider mite</name>
    <dbReference type="NCBI Taxonomy" id="32264"/>
    <lineage>
        <taxon>Eukaryota</taxon>
        <taxon>Metazoa</taxon>
        <taxon>Ecdysozoa</taxon>
        <taxon>Arthropoda</taxon>
        <taxon>Chelicerata</taxon>
        <taxon>Arachnida</taxon>
        <taxon>Acari</taxon>
        <taxon>Acariformes</taxon>
        <taxon>Trombidiformes</taxon>
        <taxon>Prostigmata</taxon>
        <taxon>Eleutherengona</taxon>
        <taxon>Raphignathae</taxon>
        <taxon>Tetranychoidea</taxon>
        <taxon>Tetranychidae</taxon>
        <taxon>Tetranychus</taxon>
    </lineage>
</organism>
<keyword evidence="1" id="KW-1133">Transmembrane helix</keyword>
<accession>T1KTB5</accession>
<name>T1KTB5_TETUR</name>
<dbReference type="AlphaFoldDB" id="T1KTB5"/>